<keyword evidence="5" id="KW-0418">Kinase</keyword>
<evidence type="ECO:0000256" key="8">
    <source>
        <dbReference type="ARBA" id="ARBA00048679"/>
    </source>
</evidence>
<dbReference type="SMART" id="SM00220">
    <property type="entry name" value="S_TKc"/>
    <property type="match status" value="1"/>
</dbReference>
<dbReference type="InterPro" id="IPR000719">
    <property type="entry name" value="Prot_kinase_dom"/>
</dbReference>
<keyword evidence="14" id="KW-1185">Reference proteome</keyword>
<feature type="region of interest" description="Disordered" evidence="10">
    <location>
        <begin position="408"/>
        <end position="463"/>
    </location>
</feature>
<dbReference type="Proteomes" id="UP000031561">
    <property type="component" value="Unassembled WGS sequence"/>
</dbReference>
<evidence type="ECO:0000256" key="10">
    <source>
        <dbReference type="SAM" id="MobiDB-lite"/>
    </source>
</evidence>
<reference evidence="13 14" key="1">
    <citation type="journal article" date="2015" name="Genome Announc.">
        <title>Draft Genome Sequence of Filamentous Marine Cyanobacterium Lyngbya confervoides Strain BDU141951.</title>
        <authorList>
            <person name="Chandrababunaidu M.M."/>
            <person name="Sen D."/>
            <person name="Tripathy S."/>
        </authorList>
    </citation>
    <scope>NUCLEOTIDE SEQUENCE [LARGE SCALE GENOMIC DNA]</scope>
    <source>
        <strain evidence="13 14">BDU141951</strain>
    </source>
</reference>
<organism evidence="13 14">
    <name type="scientific">Lyngbya confervoides BDU141951</name>
    <dbReference type="NCBI Taxonomy" id="1574623"/>
    <lineage>
        <taxon>Bacteria</taxon>
        <taxon>Bacillati</taxon>
        <taxon>Cyanobacteriota</taxon>
        <taxon>Cyanophyceae</taxon>
        <taxon>Oscillatoriophycideae</taxon>
        <taxon>Oscillatoriales</taxon>
        <taxon>Microcoleaceae</taxon>
        <taxon>Lyngbya</taxon>
    </lineage>
</organism>
<comment type="catalytic activity">
    <reaction evidence="7">
        <text>L-threonyl-[protein] + ATP = O-phospho-L-threonyl-[protein] + ADP + H(+)</text>
        <dbReference type="Rhea" id="RHEA:46608"/>
        <dbReference type="Rhea" id="RHEA-COMP:11060"/>
        <dbReference type="Rhea" id="RHEA-COMP:11605"/>
        <dbReference type="ChEBI" id="CHEBI:15378"/>
        <dbReference type="ChEBI" id="CHEBI:30013"/>
        <dbReference type="ChEBI" id="CHEBI:30616"/>
        <dbReference type="ChEBI" id="CHEBI:61977"/>
        <dbReference type="ChEBI" id="CHEBI:456216"/>
        <dbReference type="EC" id="2.7.11.1"/>
    </reaction>
</comment>
<feature type="binding site" evidence="9">
    <location>
        <position position="44"/>
    </location>
    <ligand>
        <name>ATP</name>
        <dbReference type="ChEBI" id="CHEBI:30616"/>
    </ligand>
</feature>
<evidence type="ECO:0000256" key="2">
    <source>
        <dbReference type="ARBA" id="ARBA00022527"/>
    </source>
</evidence>
<evidence type="ECO:0000256" key="7">
    <source>
        <dbReference type="ARBA" id="ARBA00047899"/>
    </source>
</evidence>
<dbReference type="PANTHER" id="PTHR24363:SF0">
    <property type="entry name" value="SERINE_THREONINE KINASE LIKE DOMAIN CONTAINING 1"/>
    <property type="match status" value="1"/>
</dbReference>
<dbReference type="PROSITE" id="PS51781">
    <property type="entry name" value="SH3B"/>
    <property type="match status" value="2"/>
</dbReference>
<dbReference type="Gene3D" id="2.30.30.40">
    <property type="entry name" value="SH3 Domains"/>
    <property type="match status" value="2"/>
</dbReference>
<accession>A0ABD4T4F9</accession>
<comment type="catalytic activity">
    <reaction evidence="8">
        <text>L-seryl-[protein] + ATP = O-phospho-L-seryl-[protein] + ADP + H(+)</text>
        <dbReference type="Rhea" id="RHEA:17989"/>
        <dbReference type="Rhea" id="RHEA-COMP:9863"/>
        <dbReference type="Rhea" id="RHEA-COMP:11604"/>
        <dbReference type="ChEBI" id="CHEBI:15378"/>
        <dbReference type="ChEBI" id="CHEBI:29999"/>
        <dbReference type="ChEBI" id="CHEBI:30616"/>
        <dbReference type="ChEBI" id="CHEBI:83421"/>
        <dbReference type="ChEBI" id="CHEBI:456216"/>
        <dbReference type="EC" id="2.7.11.1"/>
    </reaction>
</comment>
<dbReference type="PROSITE" id="PS00108">
    <property type="entry name" value="PROTEIN_KINASE_ST"/>
    <property type="match status" value="1"/>
</dbReference>
<dbReference type="PROSITE" id="PS50011">
    <property type="entry name" value="PROTEIN_KINASE_DOM"/>
    <property type="match status" value="1"/>
</dbReference>
<dbReference type="InterPro" id="IPR011009">
    <property type="entry name" value="Kinase-like_dom_sf"/>
</dbReference>
<keyword evidence="6 9" id="KW-0067">ATP-binding</keyword>
<evidence type="ECO:0000259" key="12">
    <source>
        <dbReference type="PROSITE" id="PS51781"/>
    </source>
</evidence>
<dbReference type="SMART" id="SM00287">
    <property type="entry name" value="SH3b"/>
    <property type="match status" value="2"/>
</dbReference>
<feature type="compositionally biased region" description="Polar residues" evidence="10">
    <location>
        <begin position="450"/>
        <end position="463"/>
    </location>
</feature>
<dbReference type="InterPro" id="IPR008271">
    <property type="entry name" value="Ser/Thr_kinase_AS"/>
</dbReference>
<feature type="domain" description="SH3b" evidence="12">
    <location>
        <begin position="463"/>
        <end position="534"/>
    </location>
</feature>
<evidence type="ECO:0000313" key="13">
    <source>
        <dbReference type="EMBL" id="MCM1983112.1"/>
    </source>
</evidence>
<evidence type="ECO:0000256" key="6">
    <source>
        <dbReference type="ARBA" id="ARBA00022840"/>
    </source>
</evidence>
<dbReference type="SUPFAM" id="SSF56112">
    <property type="entry name" value="Protein kinase-like (PK-like)"/>
    <property type="match status" value="1"/>
</dbReference>
<proteinExistence type="predicted"/>
<name>A0ABD4T4F9_9CYAN</name>
<dbReference type="Pfam" id="PF00069">
    <property type="entry name" value="Pkinase"/>
    <property type="match status" value="1"/>
</dbReference>
<evidence type="ECO:0000313" key="14">
    <source>
        <dbReference type="Proteomes" id="UP000031561"/>
    </source>
</evidence>
<dbReference type="EMBL" id="JTHE03000056">
    <property type="protein sequence ID" value="MCM1983112.1"/>
    <property type="molecule type" value="Genomic_DNA"/>
</dbReference>
<feature type="compositionally biased region" description="Polar residues" evidence="10">
    <location>
        <begin position="557"/>
        <end position="570"/>
    </location>
</feature>
<feature type="domain" description="Protein kinase" evidence="11">
    <location>
        <begin position="13"/>
        <end position="288"/>
    </location>
</feature>
<dbReference type="GO" id="GO:0004674">
    <property type="term" value="F:protein serine/threonine kinase activity"/>
    <property type="evidence" value="ECO:0007669"/>
    <property type="project" value="UniProtKB-KW"/>
</dbReference>
<dbReference type="InterPro" id="IPR017441">
    <property type="entry name" value="Protein_kinase_ATP_BS"/>
</dbReference>
<feature type="region of interest" description="Disordered" evidence="10">
    <location>
        <begin position="284"/>
        <end position="372"/>
    </location>
</feature>
<feature type="compositionally biased region" description="Pro residues" evidence="10">
    <location>
        <begin position="313"/>
        <end position="324"/>
    </location>
</feature>
<feature type="domain" description="SH3b" evidence="12">
    <location>
        <begin position="556"/>
        <end position="626"/>
    </location>
</feature>
<protein>
    <recommendedName>
        <fullName evidence="1">non-specific serine/threonine protein kinase</fullName>
        <ecNumber evidence="1">2.7.11.1</ecNumber>
    </recommendedName>
</protein>
<evidence type="ECO:0000256" key="5">
    <source>
        <dbReference type="ARBA" id="ARBA00022777"/>
    </source>
</evidence>
<sequence length="626" mass="67561">MTTPMPALLANRYQVLRVLGDGGFGTTYLAEDTQMPSNRRCVVKQLKPVEDNPQIYELVKERFQREAAILETLGEGYDQIPHLYAYFSQAEQFFLVEEWVEGETLTEKIRREGLLPEVTVRQILARTLPVLGYIHQQQMVHRDIKPDNIILRQRDGVPVLIDFGAVKETMGTVINSQGNSSRSIVVGTPGFMPSEQMAGRPLFSSDLYSLGLTAIYLLTGKIPQDLPTDLATGAMQWRHFAPGVTPGFANLLDRAIQLQPRDRFHTASEMLSALESFDAATQALHPMSAPPPLGGVQIPGSPGLNGPQTVPQSPYPTPQYPPQPQVYSSQPVYSNPPQPIYNPGAVNSAGPTAQIPGYPQPSTPPLQAQASPSGDWKKAAIIGGFIGLSILGGAVMLRAQIGNFFGDPEPNTAQISPSPNPPPASEEADTNQEEGSATPAVGSNPPPVSQSPATDPSNPNTWETNAQIIGKAGQKNIRSGPGTDFSVRHIAYPGDRVQVISEDYDKGGYLWYNIYFPNSGAEGWLAAQLLKIDGQAVYQPPKPDPKPSETPAPAADTNATIVGTPGSKNIRSGPGTNFGVAHIAYPGDRVKIISTDYDSGGYQWFEIYFPKSGASGWIAAQLIQTD</sequence>
<dbReference type="RefSeq" id="WP_236096149.1">
    <property type="nucleotide sequence ID" value="NZ_JTHE03000056.1"/>
</dbReference>
<evidence type="ECO:0000256" key="3">
    <source>
        <dbReference type="ARBA" id="ARBA00022679"/>
    </source>
</evidence>
<dbReference type="PANTHER" id="PTHR24363">
    <property type="entry name" value="SERINE/THREONINE PROTEIN KINASE"/>
    <property type="match status" value="1"/>
</dbReference>
<dbReference type="CDD" id="cd14014">
    <property type="entry name" value="STKc_PknB_like"/>
    <property type="match status" value="1"/>
</dbReference>
<evidence type="ECO:0000256" key="1">
    <source>
        <dbReference type="ARBA" id="ARBA00012513"/>
    </source>
</evidence>
<comment type="caution">
    <text evidence="13">The sequence shown here is derived from an EMBL/GenBank/DDBJ whole genome shotgun (WGS) entry which is preliminary data.</text>
</comment>
<dbReference type="Gene3D" id="1.10.510.10">
    <property type="entry name" value="Transferase(Phosphotransferase) domain 1"/>
    <property type="match status" value="1"/>
</dbReference>
<evidence type="ECO:0000256" key="9">
    <source>
        <dbReference type="PROSITE-ProRule" id="PRU10141"/>
    </source>
</evidence>
<keyword evidence="2" id="KW-0723">Serine/threonine-protein kinase</keyword>
<keyword evidence="3" id="KW-0808">Transferase</keyword>
<evidence type="ECO:0000256" key="4">
    <source>
        <dbReference type="ARBA" id="ARBA00022741"/>
    </source>
</evidence>
<dbReference type="PROSITE" id="PS00107">
    <property type="entry name" value="PROTEIN_KINASE_ATP"/>
    <property type="match status" value="1"/>
</dbReference>
<feature type="region of interest" description="Disordered" evidence="10">
    <location>
        <begin position="539"/>
        <end position="570"/>
    </location>
</feature>
<dbReference type="GO" id="GO:0005524">
    <property type="term" value="F:ATP binding"/>
    <property type="evidence" value="ECO:0007669"/>
    <property type="project" value="UniProtKB-UniRule"/>
</dbReference>
<evidence type="ECO:0000259" key="11">
    <source>
        <dbReference type="PROSITE" id="PS50011"/>
    </source>
</evidence>
<dbReference type="InterPro" id="IPR003646">
    <property type="entry name" value="SH3-like_bac-type"/>
</dbReference>
<keyword evidence="4 9" id="KW-0547">Nucleotide-binding</keyword>
<dbReference type="AlphaFoldDB" id="A0ABD4T4F9"/>
<dbReference type="EC" id="2.7.11.1" evidence="1"/>
<dbReference type="Pfam" id="PF08239">
    <property type="entry name" value="SH3_3"/>
    <property type="match status" value="2"/>
</dbReference>
<gene>
    <name evidence="13" type="ORF">QQ91_0009780</name>
</gene>